<keyword evidence="4" id="KW-1185">Reference proteome</keyword>
<name>A0A3E0HVV7_9PSEU</name>
<feature type="region of interest" description="Disordered" evidence="1">
    <location>
        <begin position="136"/>
        <end position="162"/>
    </location>
</feature>
<evidence type="ECO:0000256" key="1">
    <source>
        <dbReference type="SAM" id="MobiDB-lite"/>
    </source>
</evidence>
<keyword evidence="2" id="KW-1133">Transmembrane helix</keyword>
<reference evidence="3 4" key="1">
    <citation type="submission" date="2018-08" db="EMBL/GenBank/DDBJ databases">
        <title>Genomic Encyclopedia of Archaeal and Bacterial Type Strains, Phase II (KMG-II): from individual species to whole genera.</title>
        <authorList>
            <person name="Goeker M."/>
        </authorList>
    </citation>
    <scope>NUCLEOTIDE SEQUENCE [LARGE SCALE GENOMIC DNA]</scope>
    <source>
        <strain evidence="3 4">DSM 45791</strain>
    </source>
</reference>
<sequence>MKWLAIVLTVDALCALVAVVLSWIPAVALPITEPELVAFFVPGAIAVLLVSTLRGRRLKVLAAVGLGCLFANLPFSNPQLIDGQWVSNNHGHKTYYTAAEAAQIHLAWPRSEAGFAVFFLAMLALHCLIALNVGPEPAEPEPDERRTNITLHRDIDNSPPQD</sequence>
<protein>
    <submittedName>
        <fullName evidence="3">Uncharacterized protein</fullName>
    </submittedName>
</protein>
<keyword evidence="2" id="KW-0812">Transmembrane</keyword>
<organism evidence="3 4">
    <name type="scientific">Kutzneria buriramensis</name>
    <dbReference type="NCBI Taxonomy" id="1045776"/>
    <lineage>
        <taxon>Bacteria</taxon>
        <taxon>Bacillati</taxon>
        <taxon>Actinomycetota</taxon>
        <taxon>Actinomycetes</taxon>
        <taxon>Pseudonocardiales</taxon>
        <taxon>Pseudonocardiaceae</taxon>
        <taxon>Kutzneria</taxon>
    </lineage>
</organism>
<dbReference type="RefSeq" id="WP_116174617.1">
    <property type="nucleotide sequence ID" value="NZ_CP144375.1"/>
</dbReference>
<proteinExistence type="predicted"/>
<dbReference type="Proteomes" id="UP000256269">
    <property type="component" value="Unassembled WGS sequence"/>
</dbReference>
<evidence type="ECO:0000256" key="2">
    <source>
        <dbReference type="SAM" id="Phobius"/>
    </source>
</evidence>
<keyword evidence="2" id="KW-0472">Membrane</keyword>
<evidence type="ECO:0000313" key="4">
    <source>
        <dbReference type="Proteomes" id="UP000256269"/>
    </source>
</evidence>
<accession>A0A3E0HVV7</accession>
<feature type="transmembrane region" description="Helical" evidence="2">
    <location>
        <begin position="113"/>
        <end position="133"/>
    </location>
</feature>
<comment type="caution">
    <text evidence="3">The sequence shown here is derived from an EMBL/GenBank/DDBJ whole genome shotgun (WGS) entry which is preliminary data.</text>
</comment>
<feature type="compositionally biased region" description="Basic and acidic residues" evidence="1">
    <location>
        <begin position="143"/>
        <end position="156"/>
    </location>
</feature>
<evidence type="ECO:0000313" key="3">
    <source>
        <dbReference type="EMBL" id="REH50095.1"/>
    </source>
</evidence>
<dbReference type="AlphaFoldDB" id="A0A3E0HVV7"/>
<feature type="transmembrane region" description="Helical" evidence="2">
    <location>
        <begin position="36"/>
        <end position="53"/>
    </location>
</feature>
<gene>
    <name evidence="3" type="ORF">BCF44_104366</name>
</gene>
<dbReference type="EMBL" id="QUNO01000004">
    <property type="protein sequence ID" value="REH50095.1"/>
    <property type="molecule type" value="Genomic_DNA"/>
</dbReference>